<evidence type="ECO:0000313" key="2">
    <source>
        <dbReference type="EMBL" id="EMP38289.1"/>
    </source>
</evidence>
<dbReference type="EMBL" id="KB520249">
    <property type="protein sequence ID" value="EMP38289.1"/>
    <property type="molecule type" value="Genomic_DNA"/>
</dbReference>
<name>M7BM34_CHEMY</name>
<dbReference type="Proteomes" id="UP000031443">
    <property type="component" value="Unassembled WGS sequence"/>
</dbReference>
<proteinExistence type="predicted"/>
<evidence type="ECO:0000313" key="3">
    <source>
        <dbReference type="Proteomes" id="UP000031443"/>
    </source>
</evidence>
<keyword evidence="3" id="KW-1185">Reference proteome</keyword>
<feature type="region of interest" description="Disordered" evidence="1">
    <location>
        <begin position="1"/>
        <end position="20"/>
    </location>
</feature>
<evidence type="ECO:0000256" key="1">
    <source>
        <dbReference type="SAM" id="MobiDB-lite"/>
    </source>
</evidence>
<protein>
    <submittedName>
        <fullName evidence="2">Uncharacterized protein</fullName>
    </submittedName>
</protein>
<accession>M7BM34</accession>
<gene>
    <name evidence="2" type="ORF">UY3_04498</name>
</gene>
<reference evidence="3" key="1">
    <citation type="journal article" date="2013" name="Nat. Genet.">
        <title>The draft genomes of soft-shell turtle and green sea turtle yield insights into the development and evolution of the turtle-specific body plan.</title>
        <authorList>
            <person name="Wang Z."/>
            <person name="Pascual-Anaya J."/>
            <person name="Zadissa A."/>
            <person name="Li W."/>
            <person name="Niimura Y."/>
            <person name="Huang Z."/>
            <person name="Li C."/>
            <person name="White S."/>
            <person name="Xiong Z."/>
            <person name="Fang D."/>
            <person name="Wang B."/>
            <person name="Ming Y."/>
            <person name="Chen Y."/>
            <person name="Zheng Y."/>
            <person name="Kuraku S."/>
            <person name="Pignatelli M."/>
            <person name="Herrero J."/>
            <person name="Beal K."/>
            <person name="Nozawa M."/>
            <person name="Li Q."/>
            <person name="Wang J."/>
            <person name="Zhang H."/>
            <person name="Yu L."/>
            <person name="Shigenobu S."/>
            <person name="Wang J."/>
            <person name="Liu J."/>
            <person name="Flicek P."/>
            <person name="Searle S."/>
            <person name="Wang J."/>
            <person name="Kuratani S."/>
            <person name="Yin Y."/>
            <person name="Aken B."/>
            <person name="Zhang G."/>
            <person name="Irie N."/>
        </authorList>
    </citation>
    <scope>NUCLEOTIDE SEQUENCE [LARGE SCALE GENOMIC DNA]</scope>
</reference>
<sequence>MGAAERHVPWPTPLPAAPIGLEQRTTASGSRVRPNLRMQQPCFLVLALSRPLALAFGLQPLGKTPAPTTKLGHLEPALLTYQFLELVQKPQV</sequence>
<dbReference type="AlphaFoldDB" id="M7BM34"/>
<organism evidence="2 3">
    <name type="scientific">Chelonia mydas</name>
    <name type="common">Green sea-turtle</name>
    <name type="synonym">Chelonia agassizi</name>
    <dbReference type="NCBI Taxonomy" id="8469"/>
    <lineage>
        <taxon>Eukaryota</taxon>
        <taxon>Metazoa</taxon>
        <taxon>Chordata</taxon>
        <taxon>Craniata</taxon>
        <taxon>Vertebrata</taxon>
        <taxon>Euteleostomi</taxon>
        <taxon>Archelosauria</taxon>
        <taxon>Testudinata</taxon>
        <taxon>Testudines</taxon>
        <taxon>Cryptodira</taxon>
        <taxon>Durocryptodira</taxon>
        <taxon>Americhelydia</taxon>
        <taxon>Chelonioidea</taxon>
        <taxon>Cheloniidae</taxon>
        <taxon>Chelonia</taxon>
    </lineage>
</organism>